<accession>A0A1B2RW93</accession>
<dbReference type="EMBL" id="KX643372">
    <property type="protein sequence ID" value="AOC55273.1"/>
    <property type="molecule type" value="Genomic_DNA"/>
</dbReference>
<name>A0A1B2RW93_9PAPI</name>
<protein>
    <submittedName>
        <fullName evidence="1">SORF1</fullName>
    </submittedName>
</protein>
<keyword evidence="2" id="KW-1185">Reference proteome</keyword>
<organism evidence="1">
    <name type="scientific">Sparus aurata papillomavirus 1</name>
    <dbReference type="NCBI Taxonomy" id="1885928"/>
    <lineage>
        <taxon>Viruses</taxon>
        <taxon>Monodnaviria</taxon>
        <taxon>Shotokuvirae</taxon>
        <taxon>Cossaviricota</taxon>
        <taxon>Papovaviricetes</taxon>
        <taxon>Zurhausenvirales</taxon>
        <taxon>Papillomaviridae</taxon>
        <taxon>Secondpapillomavirinae</taxon>
        <taxon>Alefpapillomavirus</taxon>
        <taxon>Alefpapillomavirus 1</taxon>
    </lineage>
</organism>
<dbReference type="GeneID" id="28619808"/>
<dbReference type="Proteomes" id="UP000131472">
    <property type="component" value="Genome"/>
</dbReference>
<reference evidence="1" key="1">
    <citation type="journal article" date="2016" name="J. Virol.">
        <title>Concurrence of Iridovirus, Polyomavirus, and a Unique Member of a New Group of Fish Papillomaviruses in Lymphocystis Disease-Affected Gilthead Sea Bream.</title>
        <authorList>
            <person name="Lopez-Bueno A."/>
            <person name="Mavian C."/>
            <person name="Labella A.M."/>
            <person name="Castro D."/>
            <person name="Borrego J.J."/>
            <person name="Alcami A."/>
            <person name="Alejo A."/>
        </authorList>
    </citation>
    <scope>NUCLEOTIDE SEQUENCE [LARGE SCALE GENOMIC DNA]</scope>
    <source>
        <strain evidence="1">SA9pv</strain>
    </source>
</reference>
<dbReference type="KEGG" id="vg:28619808"/>
<evidence type="ECO:0000313" key="2">
    <source>
        <dbReference type="Proteomes" id="UP000131472"/>
    </source>
</evidence>
<proteinExistence type="predicted"/>
<evidence type="ECO:0000313" key="1">
    <source>
        <dbReference type="EMBL" id="AOC55273.1"/>
    </source>
</evidence>
<dbReference type="RefSeq" id="YP_009272698.1">
    <property type="nucleotide sequence ID" value="NC_030839.1"/>
</dbReference>
<sequence length="52" mass="6388">MRFKQDLSVLVPSFDDDDDDWLLCDEEFDDVLDMWIEEEFELVIEIVHYVYI</sequence>